<reference evidence="2" key="1">
    <citation type="journal article" date="2019" name="Int. J. Syst. Evol. Microbiol.">
        <title>The Global Catalogue of Microorganisms (GCM) 10K type strain sequencing project: providing services to taxonomists for standard genome sequencing and annotation.</title>
        <authorList>
            <consortium name="The Broad Institute Genomics Platform"/>
            <consortium name="The Broad Institute Genome Sequencing Center for Infectious Disease"/>
            <person name="Wu L."/>
            <person name="Ma J."/>
        </authorList>
    </citation>
    <scope>NUCLEOTIDE SEQUENCE [LARGE SCALE GENOMIC DNA]</scope>
    <source>
        <strain evidence="2">CCM 8749</strain>
    </source>
</reference>
<dbReference type="EMBL" id="JBHSQV010000033">
    <property type="protein sequence ID" value="MFC5985889.1"/>
    <property type="molecule type" value="Genomic_DNA"/>
</dbReference>
<dbReference type="Pfam" id="PF01547">
    <property type="entry name" value="SBP_bac_1"/>
    <property type="match status" value="1"/>
</dbReference>
<evidence type="ECO:0000313" key="2">
    <source>
        <dbReference type="Proteomes" id="UP001596250"/>
    </source>
</evidence>
<evidence type="ECO:0000313" key="1">
    <source>
        <dbReference type="EMBL" id="MFC5985889.1"/>
    </source>
</evidence>
<comment type="caution">
    <text evidence="1">The sequence shown here is derived from an EMBL/GenBank/DDBJ whole genome shotgun (WGS) entry which is preliminary data.</text>
</comment>
<proteinExistence type="predicted"/>
<dbReference type="Gene3D" id="3.40.190.10">
    <property type="entry name" value="Periplasmic binding protein-like II"/>
    <property type="match status" value="1"/>
</dbReference>
<dbReference type="InterPro" id="IPR050490">
    <property type="entry name" value="Bact_solute-bd_prot1"/>
</dbReference>
<accession>A0ABW1ILF0</accession>
<sequence>MIWVRRLLIVAICIALIVVLLPDEEIDPSSLVLDEATLLAAEQLSEQFESASEPYYSDILNRWEEEQVQAANSTVTLKGSDMSAHSEQAKFEIGSYGGKNDVLIWNSDRSNWIEYEIEVPESGLYEIALTYQSYIDKSSAYQNYRAAVLAVSIDGAFPFREAKAISFPRRFKDEQPFKKDEFGDEIRPKPIELEEWTRKPFEDSEGAYSLPLRWNLSQGKHTLRFQTFTPIVIEKIELTPPTTIHTYAEVKQSQPDAEKVDGEVIIIEAENMLSKSDVAIQVAVDQDPLMTPDARNKTIFNAVGGTRWQEGSGSVTWTFTVPKDGYYTIGMRAFQSYQSNKKVFRKIYIDGKVPFQELLAYPFGYSTAWQGITLEDEQGKPYEFFLEQGEHTMTMTTTYSPYSEVLKKQAEVLFAIRDLSEDINTIVGGVDDPNRTWRVQEDFPELITQLEAIMAELKVMRALLLDANGEVDANSQALSTSITDVEDILEFPNDIPYKIEDLSMISTRIGSLTDSLTHAPLMLDKLYVAPVGTDMPRMTARWDEKMGRSVSAFFHSFSDDGRLSYDDEDVINVWVNYGRDYVNVIQEMADQYFTPETGIQVKVDLLPDENLLVMSNAAGRAPDVALGITEGRPIELAVRGAAEDLSQYPGFDELFEQYSPGSTLPYYYADGYYALPETQRFQVLFYRKDILQTLGLEVPDTWEDVIEMLPTLQQNGYNFHIPYNDYMTFLYQYGAEFYEEDGMASDLDSPEAFEGFKMLTDLFTIYGIERQVPSFYQHFRDGDMPIGIADVNMYLQMRVAAPELEGWWGMAPLPGVKQDNGEVSRWTGGNQTAAMMFEKTQHKDEAWKFIQWWLSAETQQRFGNDLEGFYGVAFRWNTANLEAFTQLPWNQEELNVMLEQWRWYKDIANIPGSYFISRELLNAWNRTVLSGQNYRDSLEEAVLRIDREIWRKANEFGYIDDAGQVVDTYDPPRVKEPWNGVDTYVIE</sequence>
<dbReference type="InterPro" id="IPR006059">
    <property type="entry name" value="SBP"/>
</dbReference>
<name>A0ABW1ILF0_9BACL</name>
<keyword evidence="2" id="KW-1185">Reference proteome</keyword>
<dbReference type="RefSeq" id="WP_379893170.1">
    <property type="nucleotide sequence ID" value="NZ_CBCSCT010000031.1"/>
</dbReference>
<protein>
    <submittedName>
        <fullName evidence="1">Extracellular solute-binding protein</fullName>
    </submittedName>
</protein>
<dbReference type="PANTHER" id="PTHR43649">
    <property type="entry name" value="ARABINOSE-BINDING PROTEIN-RELATED"/>
    <property type="match status" value="1"/>
</dbReference>
<dbReference type="Gene3D" id="2.60.120.260">
    <property type="entry name" value="Galactose-binding domain-like"/>
    <property type="match status" value="2"/>
</dbReference>
<dbReference type="SUPFAM" id="SSF53850">
    <property type="entry name" value="Periplasmic binding protein-like II"/>
    <property type="match status" value="1"/>
</dbReference>
<dbReference type="PANTHER" id="PTHR43649:SF27">
    <property type="entry name" value="EXTRACELLULAR SOLUTE-BINDING PROTEIN FAMILY 1"/>
    <property type="match status" value="1"/>
</dbReference>
<dbReference type="Proteomes" id="UP001596250">
    <property type="component" value="Unassembled WGS sequence"/>
</dbReference>
<gene>
    <name evidence="1" type="ORF">ACFPXP_05520</name>
</gene>
<organism evidence="1 2">
    <name type="scientific">Marinicrinis lubricantis</name>
    <dbReference type="NCBI Taxonomy" id="2086470"/>
    <lineage>
        <taxon>Bacteria</taxon>
        <taxon>Bacillati</taxon>
        <taxon>Bacillota</taxon>
        <taxon>Bacilli</taxon>
        <taxon>Bacillales</taxon>
        <taxon>Paenibacillaceae</taxon>
    </lineage>
</organism>